<proteinExistence type="inferred from homology"/>
<comment type="caution">
    <text evidence="4">The sequence shown here is derived from an EMBL/GenBank/DDBJ whole genome shotgun (WGS) entry which is preliminary data.</text>
</comment>
<dbReference type="Pfam" id="PF00586">
    <property type="entry name" value="AIRS"/>
    <property type="match status" value="1"/>
</dbReference>
<dbReference type="NCBIfam" id="TIGR02124">
    <property type="entry name" value="hypE"/>
    <property type="match status" value="1"/>
</dbReference>
<reference evidence="4 5" key="1">
    <citation type="journal article" date="2016" name="Nat. Commun.">
        <title>Thousands of microbial genomes shed light on interconnected biogeochemical processes in an aquifer system.</title>
        <authorList>
            <person name="Anantharaman K."/>
            <person name="Brown C.T."/>
            <person name="Hug L.A."/>
            <person name="Sharon I."/>
            <person name="Castelle C.J."/>
            <person name="Probst A.J."/>
            <person name="Thomas B.C."/>
            <person name="Singh A."/>
            <person name="Wilkins M.J."/>
            <person name="Karaoz U."/>
            <person name="Brodie E.L."/>
            <person name="Williams K.H."/>
            <person name="Hubbard S.S."/>
            <person name="Banfield J.F."/>
        </authorList>
    </citation>
    <scope>NUCLEOTIDE SEQUENCE [LARGE SCALE GENOMIC DNA]</scope>
</reference>
<evidence type="ECO:0000259" key="3">
    <source>
        <dbReference type="Pfam" id="PF02769"/>
    </source>
</evidence>
<dbReference type="PANTHER" id="PTHR30303">
    <property type="entry name" value="HYDROGENASE ISOENZYMES FORMATION PROTEIN HYPE"/>
    <property type="match status" value="1"/>
</dbReference>
<dbReference type="Gene3D" id="3.30.1330.10">
    <property type="entry name" value="PurM-like, N-terminal domain"/>
    <property type="match status" value="1"/>
</dbReference>
<gene>
    <name evidence="4" type="ORF">A2519_11355</name>
</gene>
<comment type="similarity">
    <text evidence="1">Belongs to the HypE family.</text>
</comment>
<dbReference type="PANTHER" id="PTHR30303:SF0">
    <property type="entry name" value="CARBAMOYL DEHYDRATASE HYPE"/>
    <property type="match status" value="1"/>
</dbReference>
<dbReference type="SUPFAM" id="SSF55326">
    <property type="entry name" value="PurM N-terminal domain-like"/>
    <property type="match status" value="1"/>
</dbReference>
<dbReference type="EMBL" id="MFYX01000072">
    <property type="protein sequence ID" value="OGK04450.1"/>
    <property type="molecule type" value="Genomic_DNA"/>
</dbReference>
<dbReference type="PIRSF" id="PIRSF005644">
    <property type="entry name" value="Hdrgns_mtr_HypE"/>
    <property type="match status" value="1"/>
</dbReference>
<evidence type="ECO:0000259" key="2">
    <source>
        <dbReference type="Pfam" id="PF00586"/>
    </source>
</evidence>
<dbReference type="Gene3D" id="3.90.650.10">
    <property type="entry name" value="PurM-like C-terminal domain"/>
    <property type="match status" value="1"/>
</dbReference>
<dbReference type="InterPro" id="IPR011854">
    <property type="entry name" value="HypE"/>
</dbReference>
<dbReference type="Pfam" id="PF02769">
    <property type="entry name" value="AIRS_C"/>
    <property type="match status" value="1"/>
</dbReference>
<dbReference type="SUPFAM" id="SSF56042">
    <property type="entry name" value="PurM C-terminal domain-like"/>
    <property type="match status" value="1"/>
</dbReference>
<protein>
    <submittedName>
        <fullName evidence="4">Hydrogenase expression/formation protein HypE</fullName>
    </submittedName>
</protein>
<evidence type="ECO:0000313" key="5">
    <source>
        <dbReference type="Proteomes" id="UP000179243"/>
    </source>
</evidence>
<dbReference type="AlphaFoldDB" id="A0A1F7FCN7"/>
<accession>A0A1F7FCN7</accession>
<dbReference type="CDD" id="cd02197">
    <property type="entry name" value="HypE"/>
    <property type="match status" value="1"/>
</dbReference>
<sequence length="337" mass="34928">MKNDIITLAHGGGGIRTRNLIKELVLAHLGNPILNQLDDSAVVSFESPDLAFTTDSYVVNPLFFPGGDIGKLCMCGTINDLVMQGAIPKYIGLGLIIEEGFAIADLDKIFGSIAAVSRETGVLVVTGDTKVVEKGRGNGLYINTSGIGVRRPGVSAGISNAKPGNVVIVTGTIGDHGIAVIGKRQGLSFESDLESDVASLDSLISLLFNELVASINVLHDPTRGGVAAGVCDIAESSNVGIELVESHLPIKKAVKGACGLLGFDPLNVANEGKAIVVCSADAAERAISILRTHTLGKNARIIGSVVPDHPGMVLLKTAMGGERIVEVPAGEELPRIC</sequence>
<dbReference type="InterPro" id="IPR036676">
    <property type="entry name" value="PurM-like_C_sf"/>
</dbReference>
<dbReference type="InterPro" id="IPR010918">
    <property type="entry name" value="PurM-like_C_dom"/>
</dbReference>
<feature type="domain" description="PurM-like C-terminal" evidence="3">
    <location>
        <begin position="162"/>
        <end position="309"/>
    </location>
</feature>
<evidence type="ECO:0000313" key="4">
    <source>
        <dbReference type="EMBL" id="OGK04450.1"/>
    </source>
</evidence>
<organism evidence="4 5">
    <name type="scientific">Candidatus Raymondbacteria bacterium RIFOXYD12_FULL_49_13</name>
    <dbReference type="NCBI Taxonomy" id="1817890"/>
    <lineage>
        <taxon>Bacteria</taxon>
        <taxon>Raymondiibacteriota</taxon>
    </lineage>
</organism>
<dbReference type="InterPro" id="IPR036921">
    <property type="entry name" value="PurM-like_N_sf"/>
</dbReference>
<dbReference type="Proteomes" id="UP000179243">
    <property type="component" value="Unassembled WGS sequence"/>
</dbReference>
<dbReference type="InterPro" id="IPR016188">
    <property type="entry name" value="PurM-like_N"/>
</dbReference>
<dbReference type="GO" id="GO:0051604">
    <property type="term" value="P:protein maturation"/>
    <property type="evidence" value="ECO:0007669"/>
    <property type="project" value="TreeGrafter"/>
</dbReference>
<feature type="domain" description="PurM-like N-terminal" evidence="2">
    <location>
        <begin position="38"/>
        <end position="149"/>
    </location>
</feature>
<name>A0A1F7FCN7_UNCRA</name>
<evidence type="ECO:0000256" key="1">
    <source>
        <dbReference type="ARBA" id="ARBA00006243"/>
    </source>
</evidence>